<feature type="transmembrane region" description="Helical" evidence="8">
    <location>
        <begin position="173"/>
        <end position="190"/>
    </location>
</feature>
<proteinExistence type="inferred from homology"/>
<evidence type="ECO:0000256" key="7">
    <source>
        <dbReference type="ARBA" id="ARBA00023211"/>
    </source>
</evidence>
<feature type="transmembrane region" description="Helical" evidence="8">
    <location>
        <begin position="115"/>
        <end position="136"/>
    </location>
</feature>
<dbReference type="PANTHER" id="PTHR35529:SF1">
    <property type="entry name" value="MANGANESE EFFLUX PUMP MNTP-RELATED"/>
    <property type="match status" value="1"/>
</dbReference>
<evidence type="ECO:0000256" key="2">
    <source>
        <dbReference type="ARBA" id="ARBA00022475"/>
    </source>
</evidence>
<evidence type="ECO:0000256" key="6">
    <source>
        <dbReference type="ARBA" id="ARBA00023136"/>
    </source>
</evidence>
<evidence type="ECO:0000313" key="10">
    <source>
        <dbReference type="Proteomes" id="UP001208567"/>
    </source>
</evidence>
<evidence type="ECO:0000256" key="8">
    <source>
        <dbReference type="HAMAP-Rule" id="MF_01521"/>
    </source>
</evidence>
<dbReference type="EMBL" id="BRXR01000001">
    <property type="protein sequence ID" value="GLC30125.1"/>
    <property type="molecule type" value="Genomic_DNA"/>
</dbReference>
<gene>
    <name evidence="8" type="primary">mntP</name>
    <name evidence="9" type="ORF">bsdE14_15350</name>
</gene>
<dbReference type="HAMAP" id="MF_01521">
    <property type="entry name" value="MntP_pump"/>
    <property type="match status" value="1"/>
</dbReference>
<comment type="subcellular location">
    <subcellularLocation>
        <location evidence="8">Cell membrane</location>
        <topology evidence="8">Multi-pass membrane protein</topology>
    </subcellularLocation>
</comment>
<keyword evidence="7 8" id="KW-0464">Manganese</keyword>
<dbReference type="InterPro" id="IPR022929">
    <property type="entry name" value="Put_MntP"/>
</dbReference>
<reference evidence="9 10" key="1">
    <citation type="journal article" date="2024" name="Int. J. Syst. Evol. Microbiol.">
        <title>Clostridium omnivorum sp. nov., isolated from anoxic soil under the treatment of reductive soil disinfestation.</title>
        <authorList>
            <person name="Ueki A."/>
            <person name="Tonouchi A."/>
            <person name="Kaku N."/>
            <person name="Honma S."/>
            <person name="Ueki K."/>
        </authorList>
    </citation>
    <scope>NUCLEOTIDE SEQUENCE [LARGE SCALE GENOMIC DNA]</scope>
    <source>
        <strain evidence="9 10">E14</strain>
    </source>
</reference>
<keyword evidence="3 8" id="KW-0812">Transmembrane</keyword>
<comment type="caution">
    <text evidence="9">The sequence shown here is derived from an EMBL/GenBank/DDBJ whole genome shotgun (WGS) entry which is preliminary data.</text>
</comment>
<dbReference type="Pfam" id="PF02659">
    <property type="entry name" value="Mntp"/>
    <property type="match status" value="1"/>
</dbReference>
<evidence type="ECO:0000256" key="5">
    <source>
        <dbReference type="ARBA" id="ARBA00023065"/>
    </source>
</evidence>
<keyword evidence="6 8" id="KW-0472">Membrane</keyword>
<feature type="transmembrane region" description="Helical" evidence="8">
    <location>
        <begin position="6"/>
        <end position="27"/>
    </location>
</feature>
<evidence type="ECO:0000256" key="1">
    <source>
        <dbReference type="ARBA" id="ARBA00022448"/>
    </source>
</evidence>
<dbReference type="RefSeq" id="WP_264849389.1">
    <property type="nucleotide sequence ID" value="NZ_BRXR01000001.1"/>
</dbReference>
<evidence type="ECO:0000313" key="9">
    <source>
        <dbReference type="EMBL" id="GLC30125.1"/>
    </source>
</evidence>
<keyword evidence="4 8" id="KW-1133">Transmembrane helix</keyword>
<accession>A0ABQ5N4N4</accession>
<sequence length="198" mass="21428">MSLLELFIIAVGLSMDAFAVAICKGLCLRKINFKKAGTVGLYFGLFQAGMPLIGYFLGVQFQNKITSIDHWISFFLLAIIGINMIRESIESKNEVGIECAVDENINDETLAFKNMIGLAIATSIDALAVGVTFAFLKVNILSAVSFIGIVTFTLSMVGVKIGNVFGTIYKSKAEFAGGLILILMGLKILLEHLGMINF</sequence>
<keyword evidence="10" id="KW-1185">Reference proteome</keyword>
<dbReference type="Proteomes" id="UP001208567">
    <property type="component" value="Unassembled WGS sequence"/>
</dbReference>
<dbReference type="PANTHER" id="PTHR35529">
    <property type="entry name" value="MANGANESE EFFLUX PUMP MNTP-RELATED"/>
    <property type="match status" value="1"/>
</dbReference>
<name>A0ABQ5N4N4_9CLOT</name>
<keyword evidence="1 8" id="KW-0813">Transport</keyword>
<dbReference type="InterPro" id="IPR003810">
    <property type="entry name" value="Mntp/YtaF"/>
</dbReference>
<evidence type="ECO:0000256" key="3">
    <source>
        <dbReference type="ARBA" id="ARBA00022692"/>
    </source>
</evidence>
<keyword evidence="5 8" id="KW-0406">Ion transport</keyword>
<feature type="transmembrane region" description="Helical" evidence="8">
    <location>
        <begin position="68"/>
        <end position="85"/>
    </location>
</feature>
<comment type="function">
    <text evidence="8">Probably functions as a manganese efflux pump.</text>
</comment>
<feature type="transmembrane region" description="Helical" evidence="8">
    <location>
        <begin position="142"/>
        <end position="161"/>
    </location>
</feature>
<protein>
    <recommendedName>
        <fullName evidence="8">Putative manganese efflux pump MntP</fullName>
    </recommendedName>
</protein>
<keyword evidence="2 8" id="KW-1003">Cell membrane</keyword>
<evidence type="ECO:0000256" key="4">
    <source>
        <dbReference type="ARBA" id="ARBA00022989"/>
    </source>
</evidence>
<organism evidence="9 10">
    <name type="scientific">Clostridium omnivorum</name>
    <dbReference type="NCBI Taxonomy" id="1604902"/>
    <lineage>
        <taxon>Bacteria</taxon>
        <taxon>Bacillati</taxon>
        <taxon>Bacillota</taxon>
        <taxon>Clostridia</taxon>
        <taxon>Eubacteriales</taxon>
        <taxon>Clostridiaceae</taxon>
        <taxon>Clostridium</taxon>
    </lineage>
</organism>
<comment type="similarity">
    <text evidence="8">Belongs to the MntP (TC 9.B.29) family.</text>
</comment>
<feature type="transmembrane region" description="Helical" evidence="8">
    <location>
        <begin position="39"/>
        <end position="62"/>
    </location>
</feature>